<feature type="compositionally biased region" description="Acidic residues" evidence="1">
    <location>
        <begin position="289"/>
        <end position="305"/>
    </location>
</feature>
<dbReference type="SUPFAM" id="SSF56672">
    <property type="entry name" value="DNA/RNA polymerases"/>
    <property type="match status" value="1"/>
</dbReference>
<dbReference type="Proteomes" id="UP001165121">
    <property type="component" value="Unassembled WGS sequence"/>
</dbReference>
<organism evidence="3 4">
    <name type="scientific">Phytophthora fragariaefolia</name>
    <dbReference type="NCBI Taxonomy" id="1490495"/>
    <lineage>
        <taxon>Eukaryota</taxon>
        <taxon>Sar</taxon>
        <taxon>Stramenopiles</taxon>
        <taxon>Oomycota</taxon>
        <taxon>Peronosporomycetes</taxon>
        <taxon>Peronosporales</taxon>
        <taxon>Peronosporaceae</taxon>
        <taxon>Phytophthora</taxon>
    </lineage>
</organism>
<evidence type="ECO:0000313" key="3">
    <source>
        <dbReference type="EMBL" id="GMF31986.1"/>
    </source>
</evidence>
<feature type="region of interest" description="Disordered" evidence="1">
    <location>
        <begin position="216"/>
        <end position="333"/>
    </location>
</feature>
<proteinExistence type="predicted"/>
<dbReference type="InterPro" id="IPR043502">
    <property type="entry name" value="DNA/RNA_pol_sf"/>
</dbReference>
<dbReference type="InterPro" id="IPR013103">
    <property type="entry name" value="RVT_2"/>
</dbReference>
<dbReference type="SUPFAM" id="SSF53098">
    <property type="entry name" value="Ribonuclease H-like"/>
    <property type="match status" value="1"/>
</dbReference>
<evidence type="ECO:0000259" key="2">
    <source>
        <dbReference type="Pfam" id="PF07727"/>
    </source>
</evidence>
<dbReference type="EMBL" id="BSXT01000660">
    <property type="protein sequence ID" value="GMF31986.1"/>
    <property type="molecule type" value="Genomic_DNA"/>
</dbReference>
<dbReference type="AlphaFoldDB" id="A0A9W6X5K0"/>
<keyword evidence="4" id="KW-1185">Reference proteome</keyword>
<feature type="compositionally biased region" description="Basic and acidic residues" evidence="1">
    <location>
        <begin position="245"/>
        <end position="257"/>
    </location>
</feature>
<feature type="domain" description="Reverse transcriptase Ty1/copia-type" evidence="2">
    <location>
        <begin position="334"/>
        <end position="541"/>
    </location>
</feature>
<comment type="caution">
    <text evidence="3">The sequence shown here is derived from an EMBL/GenBank/DDBJ whole genome shotgun (WGS) entry which is preliminary data.</text>
</comment>
<evidence type="ECO:0000313" key="4">
    <source>
        <dbReference type="Proteomes" id="UP001165121"/>
    </source>
</evidence>
<dbReference type="InterPro" id="IPR012337">
    <property type="entry name" value="RNaseH-like_sf"/>
</dbReference>
<dbReference type="Pfam" id="PF07727">
    <property type="entry name" value="RVT_2"/>
    <property type="match status" value="1"/>
</dbReference>
<protein>
    <submittedName>
        <fullName evidence="3">Unnamed protein product</fullName>
    </submittedName>
</protein>
<gene>
    <name evidence="3" type="ORF">Pfra01_000748600</name>
</gene>
<feature type="compositionally biased region" description="Basic and acidic residues" evidence="1">
    <location>
        <begin position="180"/>
        <end position="204"/>
    </location>
</feature>
<accession>A0A9W6X5K0</accession>
<evidence type="ECO:0000256" key="1">
    <source>
        <dbReference type="SAM" id="MobiDB-lite"/>
    </source>
</evidence>
<dbReference type="OrthoDB" id="5423336at2759"/>
<reference evidence="3" key="1">
    <citation type="submission" date="2023-04" db="EMBL/GenBank/DDBJ databases">
        <title>Phytophthora fragariaefolia NBRC 109709.</title>
        <authorList>
            <person name="Ichikawa N."/>
            <person name="Sato H."/>
            <person name="Tonouchi N."/>
        </authorList>
    </citation>
    <scope>NUCLEOTIDE SEQUENCE</scope>
    <source>
        <strain evidence="3">NBRC 109709</strain>
    </source>
</reference>
<sequence>MCASQDATDIVQQVTTDRARVPYQKLMSDECFLNEPTYNGYLHFQLVLDEATHYVWGFLLKRKEEAAYVVMKHVAWILARGHRVEAFGSDGGGELIKNPGQPGLFLEYGKESMSYRVLDLKTGKVKELRTVEFAENWTVEYSYVEKLLLNRYKGSKYQLLSRIPFVGLDDLTSPSPTRRPLGDPERYHSDEHRDKRHCSEDLRDKTRTVVEAPFAVDELPLANSPAGGTSSADPTGAARSTRVRGLRELDHVPQHEDTDGDGGAEGGGNLPNRSCSAPFEDGGALSDSDVVDNDPDWSDSDDDPVDTVIANGDPEGNIPRSAGAGREADDEADEARLTVKDCQQEFGINFWETYAPVAKIESVRFLLLLALELGLLCRQVDFVTAFLNGPIGEADIYMEQPDYVNDGSGRVCKLQQSLYGLRQAPRIWYRMLDKYLRKCGFKRTKMDAGVYVRTVGANKVYVAVYVDDLLIVGKEPDIEMVIAELRSKFKIKDLGNVKHLLGMEITYVPGRRLTISQKGYCEKILARFKMQNCKPVPTPQVKGNFPMPGNPDVEPVCVNDDPEIDYRQIVGSLHTTCLQRECFGTCEGLLIMV</sequence>
<feature type="region of interest" description="Disordered" evidence="1">
    <location>
        <begin position="171"/>
        <end position="204"/>
    </location>
</feature>
<name>A0A9W6X5K0_9STRA</name>